<dbReference type="GO" id="GO:0019957">
    <property type="term" value="F:C-C chemokine binding"/>
    <property type="evidence" value="ECO:0007669"/>
    <property type="project" value="InterPro"/>
</dbReference>
<evidence type="ECO:0000256" key="3">
    <source>
        <dbReference type="ARBA" id="ARBA00022729"/>
    </source>
</evidence>
<organism evidence="7">
    <name type="scientific">Amblyomma americanum</name>
    <name type="common">Lone star tick</name>
    <dbReference type="NCBI Taxonomy" id="6943"/>
    <lineage>
        <taxon>Eukaryota</taxon>
        <taxon>Metazoa</taxon>
        <taxon>Ecdysozoa</taxon>
        <taxon>Arthropoda</taxon>
        <taxon>Chelicerata</taxon>
        <taxon>Arachnida</taxon>
        <taxon>Acari</taxon>
        <taxon>Parasitiformes</taxon>
        <taxon>Ixodida</taxon>
        <taxon>Ixodoidea</taxon>
        <taxon>Ixodidae</taxon>
        <taxon>Amblyomminae</taxon>
        <taxon>Amblyomma</taxon>
    </lineage>
</organism>
<keyword evidence="2 6" id="KW-0964">Secreted</keyword>
<evidence type="ECO:0000256" key="5">
    <source>
        <dbReference type="ARBA" id="ARBA00023180"/>
    </source>
</evidence>
<dbReference type="EMBL" id="GBZX01002769">
    <property type="protein sequence ID" value="JAG89971.1"/>
    <property type="molecule type" value="mRNA"/>
</dbReference>
<sequence length="109" mass="11626">ESNDESSEEYDLGCSCAVPSLFSPRNCTAYSIGCIYTCGNLSCPVGDGYPCYNLTLQEVMLQLNTSRTVKNCSAGVCRSGCCVPNGTVEDCFGIDVKETDSLSETFSLS</sequence>
<keyword evidence="5 6" id="KW-0325">Glycoprotein</keyword>
<accession>A0A0C9RRU7</accession>
<dbReference type="AlphaFoldDB" id="A0A0C9RRU7"/>
<reference evidence="7" key="1">
    <citation type="journal article" date="2015" name="PLoS ONE">
        <title>An Insight into the Sialome of the Lone Star Tick, Amblyomma americanum, with a Glimpse on Its Time Dependent Gene Expression.</title>
        <authorList>
            <person name="Karim S."/>
            <person name="Ribeiro J.M."/>
        </authorList>
    </citation>
    <scope>NUCLEOTIDE SEQUENCE</scope>
    <source>
        <tissue evidence="7">Salivary gland</tissue>
    </source>
</reference>
<dbReference type="InterPro" id="IPR045797">
    <property type="entry name" value="EVA_Class_A"/>
</dbReference>
<protein>
    <recommendedName>
        <fullName evidence="6">Evasin</fullName>
    </recommendedName>
</protein>
<dbReference type="GO" id="GO:0005576">
    <property type="term" value="C:extracellular region"/>
    <property type="evidence" value="ECO:0007669"/>
    <property type="project" value="UniProtKB-SubCell"/>
</dbReference>
<keyword evidence="3 6" id="KW-0732">Signal</keyword>
<evidence type="ECO:0000256" key="2">
    <source>
        <dbReference type="ARBA" id="ARBA00022525"/>
    </source>
</evidence>
<comment type="function">
    <text evidence="6">Salivary chemokine-binding protein which binds to host chemokines.</text>
</comment>
<dbReference type="Gene3D" id="2.30.130.100">
    <property type="match status" value="1"/>
</dbReference>
<keyword evidence="4 6" id="KW-1015">Disulfide bond</keyword>
<evidence type="ECO:0000256" key="1">
    <source>
        <dbReference type="ARBA" id="ARBA00004613"/>
    </source>
</evidence>
<comment type="subcellular location">
    <subcellularLocation>
        <location evidence="1 6">Secreted</location>
    </subcellularLocation>
</comment>
<name>A0A0C9RRU7_AMBAM</name>
<evidence type="ECO:0000256" key="6">
    <source>
        <dbReference type="RuleBase" id="RU369006"/>
    </source>
</evidence>
<feature type="non-terminal residue" evidence="7">
    <location>
        <position position="1"/>
    </location>
</feature>
<evidence type="ECO:0000313" key="7">
    <source>
        <dbReference type="EMBL" id="JAG89971.1"/>
    </source>
</evidence>
<evidence type="ECO:0000256" key="4">
    <source>
        <dbReference type="ARBA" id="ARBA00023157"/>
    </source>
</evidence>
<dbReference type="Pfam" id="PF19429">
    <property type="entry name" value="EVA_Class_A"/>
    <property type="match status" value="1"/>
</dbReference>
<proteinExistence type="evidence at transcript level"/>